<dbReference type="AlphaFoldDB" id="A0A1E5CSE6"/>
<gene>
    <name evidence="1" type="ORF">A130_07180</name>
</gene>
<evidence type="ECO:0000313" key="1">
    <source>
        <dbReference type="EMBL" id="OEE72845.1"/>
    </source>
</evidence>
<reference evidence="1 2" key="1">
    <citation type="journal article" date="2012" name="Science">
        <title>Ecological populations of bacteria act as socially cohesive units of antibiotic production and resistance.</title>
        <authorList>
            <person name="Cordero O.X."/>
            <person name="Wildschutte H."/>
            <person name="Kirkup B."/>
            <person name="Proehl S."/>
            <person name="Ngo L."/>
            <person name="Hussain F."/>
            <person name="Le Roux F."/>
            <person name="Mincer T."/>
            <person name="Polz M.F."/>
        </authorList>
    </citation>
    <scope>NUCLEOTIDE SEQUENCE [LARGE SCALE GENOMIC DNA]</scope>
    <source>
        <strain evidence="1 2">FF-238</strain>
    </source>
</reference>
<evidence type="ECO:0000313" key="2">
    <source>
        <dbReference type="Proteomes" id="UP000094165"/>
    </source>
</evidence>
<proteinExistence type="predicted"/>
<sequence length="72" mass="8412">MNPNRVEDSLLFIASSPQSLDDFLKTTIASHKHIYCTYNLEDLDFCQRRQLLKQGVKSISFHNAHTLYPPFR</sequence>
<dbReference type="Proteomes" id="UP000094165">
    <property type="component" value="Unassembled WGS sequence"/>
</dbReference>
<organism evidence="1 2">
    <name type="scientific">Vibrio genomosp. F6 str. FF-238</name>
    <dbReference type="NCBI Taxonomy" id="1191298"/>
    <lineage>
        <taxon>Bacteria</taxon>
        <taxon>Pseudomonadati</taxon>
        <taxon>Pseudomonadota</taxon>
        <taxon>Gammaproteobacteria</taxon>
        <taxon>Vibrionales</taxon>
        <taxon>Vibrionaceae</taxon>
        <taxon>Vibrio</taxon>
    </lineage>
</organism>
<protein>
    <submittedName>
        <fullName evidence="1">Uncharacterized protein</fullName>
    </submittedName>
</protein>
<dbReference type="EMBL" id="AJYW02000257">
    <property type="protein sequence ID" value="OEE72845.1"/>
    <property type="molecule type" value="Genomic_DNA"/>
</dbReference>
<accession>A0A1E5CSE6</accession>
<dbReference type="RefSeq" id="WP_017053054.1">
    <property type="nucleotide sequence ID" value="NZ_AJYW02000257.1"/>
</dbReference>
<comment type="caution">
    <text evidence="1">The sequence shown here is derived from an EMBL/GenBank/DDBJ whole genome shotgun (WGS) entry which is preliminary data.</text>
</comment>
<name>A0A1E5CSE6_9VIBR</name>
<keyword evidence="2" id="KW-1185">Reference proteome</keyword>